<dbReference type="Proteomes" id="UP001259803">
    <property type="component" value="Unassembled WGS sequence"/>
</dbReference>
<evidence type="ECO:0000313" key="2">
    <source>
        <dbReference type="Proteomes" id="UP001259803"/>
    </source>
</evidence>
<name>A0ABU2ZJS7_9SPHN</name>
<keyword evidence="2" id="KW-1185">Reference proteome</keyword>
<evidence type="ECO:0008006" key="3">
    <source>
        <dbReference type="Google" id="ProtNLM"/>
    </source>
</evidence>
<organism evidence="1 2">
    <name type="scientific">Croceicoccus esteveae</name>
    <dbReference type="NCBI Taxonomy" id="3075597"/>
    <lineage>
        <taxon>Bacteria</taxon>
        <taxon>Pseudomonadati</taxon>
        <taxon>Pseudomonadota</taxon>
        <taxon>Alphaproteobacteria</taxon>
        <taxon>Sphingomonadales</taxon>
        <taxon>Erythrobacteraceae</taxon>
        <taxon>Croceicoccus</taxon>
    </lineage>
</organism>
<proteinExistence type="predicted"/>
<dbReference type="EMBL" id="JAVRHS010000012">
    <property type="protein sequence ID" value="MDT0576863.1"/>
    <property type="molecule type" value="Genomic_DNA"/>
</dbReference>
<gene>
    <name evidence="1" type="ORF">RM533_11840</name>
</gene>
<dbReference type="RefSeq" id="WP_311341475.1">
    <property type="nucleotide sequence ID" value="NZ_JAVRHS010000012.1"/>
</dbReference>
<reference evidence="1 2" key="1">
    <citation type="submission" date="2023-09" db="EMBL/GenBank/DDBJ databases">
        <authorList>
            <person name="Rey-Velasco X."/>
        </authorList>
    </citation>
    <scope>NUCLEOTIDE SEQUENCE [LARGE SCALE GENOMIC DNA]</scope>
    <source>
        <strain evidence="1 2">F390</strain>
    </source>
</reference>
<protein>
    <recommendedName>
        <fullName evidence="3">Transcriptional regulator</fullName>
    </recommendedName>
</protein>
<comment type="caution">
    <text evidence="1">The sequence shown here is derived from an EMBL/GenBank/DDBJ whole genome shotgun (WGS) entry which is preliminary data.</text>
</comment>
<evidence type="ECO:0000313" key="1">
    <source>
        <dbReference type="EMBL" id="MDT0576863.1"/>
    </source>
</evidence>
<sequence>MQALGTGTQQALAAILSVDRSTVSLWLDGQAGVPRPVAKLVRLMIHYRKLDAGLHDHEQAAAPWHKVRSVQPAGSCRSSRYIWRAPSCSEVTRMRCPSGLGTGCRSQRNAPPLGRWLAKCAMVWCVPALRSKRMRSISS</sequence>
<accession>A0ABU2ZJS7</accession>